<evidence type="ECO:0000256" key="4">
    <source>
        <dbReference type="ARBA" id="ARBA00023163"/>
    </source>
</evidence>
<dbReference type="CDD" id="cd00383">
    <property type="entry name" value="trans_reg_C"/>
    <property type="match status" value="1"/>
</dbReference>
<dbReference type="PATRIC" id="fig|1379739.3.peg.1575"/>
<evidence type="ECO:0000256" key="1">
    <source>
        <dbReference type="ARBA" id="ARBA00018672"/>
    </source>
</evidence>
<dbReference type="Proteomes" id="UP000032250">
    <property type="component" value="Unassembled WGS sequence"/>
</dbReference>
<keyword evidence="3 7" id="KW-0238">DNA-binding</keyword>
<evidence type="ECO:0000256" key="5">
    <source>
        <dbReference type="ARBA" id="ARBA00024867"/>
    </source>
</evidence>
<dbReference type="GO" id="GO:0006355">
    <property type="term" value="P:regulation of DNA-templated transcription"/>
    <property type="evidence" value="ECO:0007669"/>
    <property type="project" value="InterPro"/>
</dbReference>
<feature type="domain" description="Response regulatory" evidence="8">
    <location>
        <begin position="3"/>
        <end position="116"/>
    </location>
</feature>
<dbReference type="InterPro" id="IPR036388">
    <property type="entry name" value="WH-like_DNA-bd_sf"/>
</dbReference>
<evidence type="ECO:0000256" key="6">
    <source>
        <dbReference type="PROSITE-ProRule" id="PRU00169"/>
    </source>
</evidence>
<sequence>MTNILIIEDDRLLNRGIKYVLMKDKYNVISSYSYDEGYNEFLNNNIDLILLDIKLMHKSGLKLCGEIRKISEVPIIFITANDTDQDMVEGFKKGCDDYIAKPFSMEILRQRIKAVLKRTNIQDKNTFKYKDITIDYNMMILKKGEKIIKLTTTEYKIIELLTKNKNQVMPRKIILEKLWDANGNFVDENALSVNIRRLRQKIEDNPKKPKYIITIFGTGYTWGEI</sequence>
<evidence type="ECO:0000259" key="8">
    <source>
        <dbReference type="PROSITE" id="PS50110"/>
    </source>
</evidence>
<reference evidence="10 11" key="1">
    <citation type="submission" date="2014-06" db="EMBL/GenBank/DDBJ databases">
        <title>Genome characterization of distinct group I Clostridium botulinum lineages.</title>
        <authorList>
            <person name="Giordani F."/>
            <person name="Anselmo A."/>
            <person name="Fillo S."/>
            <person name="Palozzi A.M."/>
            <person name="Fortunato A."/>
            <person name="Gentile B."/>
            <person name="Ciammaruconi A."/>
            <person name="Anniballi F."/>
            <person name="De Medici D."/>
            <person name="Lista F."/>
        </authorList>
    </citation>
    <scope>NUCLEOTIDE SEQUENCE [LARGE SCALE GENOMIC DNA]</scope>
    <source>
        <strain evidence="10 11">B2 450</strain>
    </source>
</reference>
<organism evidence="10 11">
    <name type="scientific">Clostridium botulinum B2 450</name>
    <dbReference type="NCBI Taxonomy" id="1379739"/>
    <lineage>
        <taxon>Bacteria</taxon>
        <taxon>Bacillati</taxon>
        <taxon>Bacillota</taxon>
        <taxon>Clostridia</taxon>
        <taxon>Eubacteriales</taxon>
        <taxon>Clostridiaceae</taxon>
        <taxon>Clostridium</taxon>
    </lineage>
</organism>
<dbReference type="Pfam" id="PF00072">
    <property type="entry name" value="Response_reg"/>
    <property type="match status" value="1"/>
</dbReference>
<dbReference type="Gene3D" id="3.40.50.2300">
    <property type="match status" value="1"/>
</dbReference>
<dbReference type="SMART" id="SM00862">
    <property type="entry name" value="Trans_reg_C"/>
    <property type="match status" value="1"/>
</dbReference>
<keyword evidence="6" id="KW-0597">Phosphoprotein</keyword>
<dbReference type="AlphaFoldDB" id="A0A0D1AJA0"/>
<dbReference type="CDD" id="cd17574">
    <property type="entry name" value="REC_OmpR"/>
    <property type="match status" value="1"/>
</dbReference>
<dbReference type="PROSITE" id="PS50110">
    <property type="entry name" value="RESPONSE_REGULATORY"/>
    <property type="match status" value="1"/>
</dbReference>
<protein>
    <recommendedName>
        <fullName evidence="1">Stage 0 sporulation protein A homolog</fullName>
    </recommendedName>
</protein>
<dbReference type="InterPro" id="IPR011006">
    <property type="entry name" value="CheY-like_superfamily"/>
</dbReference>
<evidence type="ECO:0000313" key="10">
    <source>
        <dbReference type="EMBL" id="KIS23199.1"/>
    </source>
</evidence>
<dbReference type="RefSeq" id="WP_043031756.1">
    <property type="nucleotide sequence ID" value="NZ_JXSU01000007.1"/>
</dbReference>
<dbReference type="InterPro" id="IPR001789">
    <property type="entry name" value="Sig_transdc_resp-reg_receiver"/>
</dbReference>
<dbReference type="GO" id="GO:0000976">
    <property type="term" value="F:transcription cis-regulatory region binding"/>
    <property type="evidence" value="ECO:0007669"/>
    <property type="project" value="TreeGrafter"/>
</dbReference>
<feature type="modified residue" description="4-aspartylphosphate" evidence="6">
    <location>
        <position position="52"/>
    </location>
</feature>
<evidence type="ECO:0000256" key="3">
    <source>
        <dbReference type="ARBA" id="ARBA00023125"/>
    </source>
</evidence>
<gene>
    <name evidence="10" type="ORF">N495_06225</name>
</gene>
<accession>A0A0D1AJA0</accession>
<keyword evidence="4" id="KW-0804">Transcription</keyword>
<dbReference type="PANTHER" id="PTHR48111">
    <property type="entry name" value="REGULATOR OF RPOS"/>
    <property type="match status" value="1"/>
</dbReference>
<dbReference type="PANTHER" id="PTHR48111:SF73">
    <property type="entry name" value="ALKALINE PHOSPHATASE SYNTHESIS TRANSCRIPTIONAL REGULATORY PROTEIN PHOP"/>
    <property type="match status" value="1"/>
</dbReference>
<comment type="function">
    <text evidence="5">May play the central regulatory role in sporulation. It may be an element of the effector pathway responsible for the activation of sporulation genes in response to nutritional stress. Spo0A may act in concert with spo0H (a sigma factor) to control the expression of some genes that are critical to the sporulation process.</text>
</comment>
<dbReference type="Gene3D" id="1.10.10.10">
    <property type="entry name" value="Winged helix-like DNA-binding domain superfamily/Winged helix DNA-binding domain"/>
    <property type="match status" value="1"/>
</dbReference>
<dbReference type="GO" id="GO:0005829">
    <property type="term" value="C:cytosol"/>
    <property type="evidence" value="ECO:0007669"/>
    <property type="project" value="TreeGrafter"/>
</dbReference>
<dbReference type="OrthoDB" id="9803564at2"/>
<feature type="domain" description="OmpR/PhoB-type" evidence="9">
    <location>
        <begin position="124"/>
        <end position="224"/>
    </location>
</feature>
<dbReference type="PROSITE" id="PS51755">
    <property type="entry name" value="OMPR_PHOB"/>
    <property type="match status" value="1"/>
</dbReference>
<dbReference type="GO" id="GO:0032993">
    <property type="term" value="C:protein-DNA complex"/>
    <property type="evidence" value="ECO:0007669"/>
    <property type="project" value="TreeGrafter"/>
</dbReference>
<evidence type="ECO:0000259" key="9">
    <source>
        <dbReference type="PROSITE" id="PS51755"/>
    </source>
</evidence>
<dbReference type="HOGENOM" id="CLU_000445_30_3_9"/>
<comment type="caution">
    <text evidence="10">The sequence shown here is derived from an EMBL/GenBank/DDBJ whole genome shotgun (WGS) entry which is preliminary data.</text>
</comment>
<dbReference type="GO" id="GO:0000156">
    <property type="term" value="F:phosphorelay response regulator activity"/>
    <property type="evidence" value="ECO:0007669"/>
    <property type="project" value="TreeGrafter"/>
</dbReference>
<keyword evidence="2" id="KW-0805">Transcription regulation</keyword>
<dbReference type="SMART" id="SM00448">
    <property type="entry name" value="REC"/>
    <property type="match status" value="1"/>
</dbReference>
<dbReference type="Pfam" id="PF00486">
    <property type="entry name" value="Trans_reg_C"/>
    <property type="match status" value="1"/>
</dbReference>
<feature type="DNA-binding region" description="OmpR/PhoB-type" evidence="7">
    <location>
        <begin position="124"/>
        <end position="224"/>
    </location>
</feature>
<proteinExistence type="predicted"/>
<evidence type="ECO:0000256" key="7">
    <source>
        <dbReference type="PROSITE-ProRule" id="PRU01091"/>
    </source>
</evidence>
<name>A0A0D1AJA0_CLOBO</name>
<dbReference type="EMBL" id="JXSU01000007">
    <property type="protein sequence ID" value="KIS23199.1"/>
    <property type="molecule type" value="Genomic_DNA"/>
</dbReference>
<evidence type="ECO:0000313" key="11">
    <source>
        <dbReference type="Proteomes" id="UP000032250"/>
    </source>
</evidence>
<dbReference type="InterPro" id="IPR039420">
    <property type="entry name" value="WalR-like"/>
</dbReference>
<evidence type="ECO:0000256" key="2">
    <source>
        <dbReference type="ARBA" id="ARBA00023015"/>
    </source>
</evidence>
<dbReference type="InterPro" id="IPR001867">
    <property type="entry name" value="OmpR/PhoB-type_DNA-bd"/>
</dbReference>
<dbReference type="SUPFAM" id="SSF52172">
    <property type="entry name" value="CheY-like"/>
    <property type="match status" value="1"/>
</dbReference>